<name>A0A7W7ZZM0_9ACTN</name>
<dbReference type="RefSeq" id="WP_184959549.1">
    <property type="nucleotide sequence ID" value="NZ_JACHIN010000002.1"/>
</dbReference>
<dbReference type="EMBL" id="JACHIN010000002">
    <property type="protein sequence ID" value="MBB5076176.1"/>
    <property type="molecule type" value="Genomic_DNA"/>
</dbReference>
<dbReference type="AlphaFoldDB" id="A0A7W7ZZM0"/>
<accession>A0A7W7ZZM0</accession>
<sequence>MTSGRVESDLTARVGNFIHTIDRLCRRPARGEGVQDSPHVPAGFERQEEEPQERPQHTGRRGIPIMRLRNAGDWPEFLVRDAVALRPVISTRIRRSKPEIAPGDTVPVILARIVGDLSADAERRSSADGKLRRMPGLRFPRYRMTVKVLAAWTARHADAGPDTEEAAREALRAVDRTWGWGIEAAERGGESVPFPFNVLLKLAPPFLHDWRLSGKAPLLSGRLRALRAALAQDAAKAGLPALLADLDPADSGRVDRLLLSAFLDDLSRQYRRTPLHVRGAGHVFYPLLLLNEHGGELVELIAERRSNLESFDPVVVVTYLPGGDPPTAEEEDPVSALIRWRRELVATGRAAALQVLREPLDVRAPGLPKDPVVLSTASRFWVPPTRKPPWWSTPLAIALFWSVLAGAVGAYAGQTVAWQRNSCATGPWTPWAESGRQLMGAECVGVAEPGYLFTPSTPEIAQVHRRIHEENQRAATLHADQAQAARPYVTIVYLAALTSSNRDSLAAVREGLAGVAIAQKNQNDSSGASEPIVRLLVANGGGRMQYGEAIARLLVSSSEAEAPIVGVVGLDQSRRQTVATIHALGKAGLPMVASTLSADRLVEESPFYFQVAPQNKRQAAVAAAFATTLGLPARARVYYSHDVSDYYSDNLRKQVSARLAEAGFAVENRRFTAIGSAKPGPGDPNEHPYAGEPRQAGVSACDAKGLVYFAGRGIPDFQSFIKGVNETCPGAPPTILAGDDISRYAADVRLRGEVGQVPFYYQSFAVAPNRCGQPQPHDFYDQLFRTFTFECQEPGAGRTLDGHAALSYDAAETLITAIRRLGGPVRHAVPVNSYTVWRQLSMLHTASGPAIQGATGGIDFGGGTARQYPRDKPVLILRAKGAERPQQVGACGPPAGSSPWCAKVAEKYR</sequence>
<evidence type="ECO:0000256" key="1">
    <source>
        <dbReference type="SAM" id="MobiDB-lite"/>
    </source>
</evidence>
<dbReference type="Gene3D" id="3.40.50.2300">
    <property type="match status" value="2"/>
</dbReference>
<evidence type="ECO:0000313" key="3">
    <source>
        <dbReference type="Proteomes" id="UP000568380"/>
    </source>
</evidence>
<comment type="caution">
    <text evidence="2">The sequence shown here is derived from an EMBL/GenBank/DDBJ whole genome shotgun (WGS) entry which is preliminary data.</text>
</comment>
<dbReference type="Proteomes" id="UP000568380">
    <property type="component" value="Unassembled WGS sequence"/>
</dbReference>
<evidence type="ECO:0000313" key="2">
    <source>
        <dbReference type="EMBL" id="MBB5076176.1"/>
    </source>
</evidence>
<protein>
    <submittedName>
        <fullName evidence="2">ABC-type branched-subunit amino acid transport system substrate-binding protein</fullName>
    </submittedName>
</protein>
<keyword evidence="3" id="KW-1185">Reference proteome</keyword>
<dbReference type="InterPro" id="IPR028082">
    <property type="entry name" value="Peripla_BP_I"/>
</dbReference>
<reference evidence="2 3" key="1">
    <citation type="submission" date="2020-08" db="EMBL/GenBank/DDBJ databases">
        <title>Genomic Encyclopedia of Type Strains, Phase IV (KMG-IV): sequencing the most valuable type-strain genomes for metagenomic binning, comparative biology and taxonomic classification.</title>
        <authorList>
            <person name="Goeker M."/>
        </authorList>
    </citation>
    <scope>NUCLEOTIDE SEQUENCE [LARGE SCALE GENOMIC DNA]</scope>
    <source>
        <strain evidence="2 3">DSM 45385</strain>
    </source>
</reference>
<dbReference type="SUPFAM" id="SSF53822">
    <property type="entry name" value="Periplasmic binding protein-like I"/>
    <property type="match status" value="1"/>
</dbReference>
<organism evidence="2 3">
    <name type="scientific">Nonomuraea endophytica</name>
    <dbReference type="NCBI Taxonomy" id="714136"/>
    <lineage>
        <taxon>Bacteria</taxon>
        <taxon>Bacillati</taxon>
        <taxon>Actinomycetota</taxon>
        <taxon>Actinomycetes</taxon>
        <taxon>Streptosporangiales</taxon>
        <taxon>Streptosporangiaceae</taxon>
        <taxon>Nonomuraea</taxon>
    </lineage>
</organism>
<feature type="region of interest" description="Disordered" evidence="1">
    <location>
        <begin position="29"/>
        <end position="61"/>
    </location>
</feature>
<proteinExistence type="predicted"/>
<gene>
    <name evidence="2" type="ORF">HNR40_001640</name>
</gene>